<dbReference type="Proteomes" id="UP000504638">
    <property type="component" value="Unplaced"/>
</dbReference>
<dbReference type="RefSeq" id="XP_033531061.1">
    <property type="nucleotide sequence ID" value="XM_033680164.1"/>
</dbReference>
<dbReference type="GO" id="GO:0006368">
    <property type="term" value="P:transcription elongation by RNA polymerase II"/>
    <property type="evidence" value="ECO:0007669"/>
    <property type="project" value="InterPro"/>
</dbReference>
<dbReference type="OrthoDB" id="21513at2759"/>
<dbReference type="GO" id="GO:0070449">
    <property type="term" value="C:elongin complex"/>
    <property type="evidence" value="ECO:0007669"/>
    <property type="project" value="InterPro"/>
</dbReference>
<accession>A0A6G1FUK0</accession>
<reference evidence="4" key="2">
    <citation type="submission" date="2020-04" db="EMBL/GenBank/DDBJ databases">
        <authorList>
            <consortium name="NCBI Genome Project"/>
        </authorList>
    </citation>
    <scope>NUCLEOTIDE SEQUENCE</scope>
    <source>
        <strain evidence="4">CBS 781.70</strain>
    </source>
</reference>
<dbReference type="GeneID" id="54420734"/>
<feature type="region of interest" description="Disordered" evidence="1">
    <location>
        <begin position="202"/>
        <end position="323"/>
    </location>
</feature>
<proteinExistence type="predicted"/>
<organism evidence="2">
    <name type="scientific">Eremomyces bilateralis CBS 781.70</name>
    <dbReference type="NCBI Taxonomy" id="1392243"/>
    <lineage>
        <taxon>Eukaryota</taxon>
        <taxon>Fungi</taxon>
        <taxon>Dikarya</taxon>
        <taxon>Ascomycota</taxon>
        <taxon>Pezizomycotina</taxon>
        <taxon>Dothideomycetes</taxon>
        <taxon>Dothideomycetes incertae sedis</taxon>
        <taxon>Eremomycetales</taxon>
        <taxon>Eremomycetaceae</taxon>
        <taxon>Eremomyces</taxon>
    </lineage>
</organism>
<dbReference type="PANTHER" id="PTHR15141">
    <property type="entry name" value="TRANSCRIPTION ELONGATION FACTOR B POLYPEPTIDE 3"/>
    <property type="match status" value="1"/>
</dbReference>
<feature type="compositionally biased region" description="Basic and acidic residues" evidence="1">
    <location>
        <begin position="260"/>
        <end position="275"/>
    </location>
</feature>
<evidence type="ECO:0000256" key="1">
    <source>
        <dbReference type="SAM" id="MobiDB-lite"/>
    </source>
</evidence>
<dbReference type="EMBL" id="ML975173">
    <property type="protein sequence ID" value="KAF1809430.1"/>
    <property type="molecule type" value="Genomic_DNA"/>
</dbReference>
<reference evidence="4" key="3">
    <citation type="submission" date="2025-04" db="UniProtKB">
        <authorList>
            <consortium name="RefSeq"/>
        </authorList>
    </citation>
    <scope>IDENTIFICATION</scope>
    <source>
        <strain evidence="4">CBS 781.70</strain>
    </source>
</reference>
<dbReference type="AlphaFoldDB" id="A0A6G1FUK0"/>
<dbReference type="InterPro" id="IPR051870">
    <property type="entry name" value="Elongin-A_domain"/>
</dbReference>
<dbReference type="PANTHER" id="PTHR15141:SF76">
    <property type="entry name" value="TRANSCRIPTION ELONGATION FACTOR B POLYPEPTIDE 3"/>
    <property type="match status" value="1"/>
</dbReference>
<name>A0A6G1FUK0_9PEZI</name>
<gene>
    <name evidence="2 4" type="ORF">P152DRAFT_461620</name>
</gene>
<evidence type="ECO:0000313" key="3">
    <source>
        <dbReference type="Proteomes" id="UP000504638"/>
    </source>
</evidence>
<dbReference type="InterPro" id="IPR010684">
    <property type="entry name" value="RNA_pol_II_trans_fac_SIII_A"/>
</dbReference>
<reference evidence="2 4" key="1">
    <citation type="submission" date="2020-01" db="EMBL/GenBank/DDBJ databases">
        <authorList>
            <consortium name="DOE Joint Genome Institute"/>
            <person name="Haridas S."/>
            <person name="Albert R."/>
            <person name="Binder M."/>
            <person name="Bloem J."/>
            <person name="Labutti K."/>
            <person name="Salamov A."/>
            <person name="Andreopoulos B."/>
            <person name="Baker S.E."/>
            <person name="Barry K."/>
            <person name="Bills G."/>
            <person name="Bluhm B.H."/>
            <person name="Cannon C."/>
            <person name="Castanera R."/>
            <person name="Culley D.E."/>
            <person name="Daum C."/>
            <person name="Ezra D."/>
            <person name="Gonzalez J.B."/>
            <person name="Henrissat B."/>
            <person name="Kuo A."/>
            <person name="Liang C."/>
            <person name="Lipzen A."/>
            <person name="Lutzoni F."/>
            <person name="Magnuson J."/>
            <person name="Mondo S."/>
            <person name="Nolan M."/>
            <person name="Ohm R."/>
            <person name="Pangilinan J."/>
            <person name="Park H.-J."/>
            <person name="Ramirez L."/>
            <person name="Alfaro M."/>
            <person name="Sun H."/>
            <person name="Tritt A."/>
            <person name="Yoshinaga Y."/>
            <person name="Zwiers L.-H."/>
            <person name="Turgeon B.G."/>
            <person name="Goodwin S.B."/>
            <person name="Spatafora J.W."/>
            <person name="Crous P.W."/>
            <person name="Grigoriev I.V."/>
        </authorList>
    </citation>
    <scope>NUCLEOTIDE SEQUENCE</scope>
    <source>
        <strain evidence="2 4">CBS 781.70</strain>
    </source>
</reference>
<evidence type="ECO:0000313" key="4">
    <source>
        <dbReference type="RefSeq" id="XP_033531061.1"/>
    </source>
</evidence>
<evidence type="ECO:0008006" key="5">
    <source>
        <dbReference type="Google" id="ProtNLM"/>
    </source>
</evidence>
<dbReference type="Gene3D" id="6.10.250.3180">
    <property type="match status" value="1"/>
</dbReference>
<sequence>MSLRFLMKHVHEIYDVGDVPFETIKPVLVKITEADQLKHLEDHCPQLKGHTGDLWLKLIEKEFSNSRTLEFPPIPDNPKSWSKVYYNYRRIQDQHIKEAEADLKSLFSSVDASRQEQAKLMVTDRAPVKPGRSRRFGGPPPKPSAMAAIMKQGPQRRDVLRMGRPTIPTKGFGVSKAPKSMLPPARIQRRPTQPAIAAPIATAATLAPPRNSRLIGPLGRRPTHPVRPAPRPGVAPTAVPEKQLERDPPAPATPKTWGSRKMDAEHAAKKEETERVVAGGSTRTTSPNRVERRKDGSPVGSPQAPLARKRKRNTILMPNKRTR</sequence>
<evidence type="ECO:0000313" key="2">
    <source>
        <dbReference type="EMBL" id="KAF1809430.1"/>
    </source>
</evidence>
<dbReference type="Pfam" id="PF06881">
    <property type="entry name" value="Elongin_A"/>
    <property type="match status" value="1"/>
</dbReference>
<protein>
    <recommendedName>
        <fullName evidence="5">RNA polymerase II transcription factor SIII subunit A</fullName>
    </recommendedName>
</protein>
<keyword evidence="3" id="KW-1185">Reference proteome</keyword>